<evidence type="ECO:0000313" key="2">
    <source>
        <dbReference type="EMBL" id="OAD62726.1"/>
    </source>
</evidence>
<dbReference type="PANTHER" id="PTHR44216:SF3">
    <property type="entry name" value="PROTEIN O-MANNOSYL-TRANSFERASE TMTC2"/>
    <property type="match status" value="1"/>
</dbReference>
<keyword evidence="3" id="KW-1185">Reference proteome</keyword>
<dbReference type="InterPro" id="IPR011990">
    <property type="entry name" value="TPR-like_helical_dom_sf"/>
</dbReference>
<dbReference type="AlphaFoldDB" id="A0A310SXB5"/>
<accession>A0A310SXB5</accession>
<dbReference type="SMART" id="SM00028">
    <property type="entry name" value="TPR"/>
    <property type="match status" value="1"/>
</dbReference>
<evidence type="ECO:0000256" key="1">
    <source>
        <dbReference type="PROSITE-ProRule" id="PRU00339"/>
    </source>
</evidence>
<dbReference type="GO" id="GO:0000030">
    <property type="term" value="F:mannosyltransferase activity"/>
    <property type="evidence" value="ECO:0007669"/>
    <property type="project" value="TreeGrafter"/>
</dbReference>
<dbReference type="Gene3D" id="1.25.40.10">
    <property type="entry name" value="Tetratricopeptide repeat domain"/>
    <property type="match status" value="1"/>
</dbReference>
<dbReference type="SUPFAM" id="SSF48452">
    <property type="entry name" value="TPR-like"/>
    <property type="match status" value="1"/>
</dbReference>
<name>A0A310SXB5_9HYME</name>
<keyword evidence="1" id="KW-0802">TPR repeat</keyword>
<evidence type="ECO:0000313" key="3">
    <source>
        <dbReference type="Proteomes" id="UP000250275"/>
    </source>
</evidence>
<proteinExistence type="predicted"/>
<dbReference type="InterPro" id="IPR019734">
    <property type="entry name" value="TPR_rpt"/>
</dbReference>
<dbReference type="InterPro" id="IPR052384">
    <property type="entry name" value="TMTC_O-mannosyltransferase"/>
</dbReference>
<organism evidence="2 3">
    <name type="scientific">Eufriesea mexicana</name>
    <dbReference type="NCBI Taxonomy" id="516756"/>
    <lineage>
        <taxon>Eukaryota</taxon>
        <taxon>Metazoa</taxon>
        <taxon>Ecdysozoa</taxon>
        <taxon>Arthropoda</taxon>
        <taxon>Hexapoda</taxon>
        <taxon>Insecta</taxon>
        <taxon>Pterygota</taxon>
        <taxon>Neoptera</taxon>
        <taxon>Endopterygota</taxon>
        <taxon>Hymenoptera</taxon>
        <taxon>Apocrita</taxon>
        <taxon>Aculeata</taxon>
        <taxon>Apoidea</taxon>
        <taxon>Anthophila</taxon>
        <taxon>Apidae</taxon>
        <taxon>Eufriesea</taxon>
    </lineage>
</organism>
<dbReference type="PROSITE" id="PS50005">
    <property type="entry name" value="TPR"/>
    <property type="match status" value="1"/>
</dbReference>
<reference evidence="2 3" key="1">
    <citation type="submission" date="2015-07" db="EMBL/GenBank/DDBJ databases">
        <title>The genome of Eufriesea mexicana.</title>
        <authorList>
            <person name="Pan H."/>
            <person name="Kapheim K."/>
        </authorList>
    </citation>
    <scope>NUCLEOTIDE SEQUENCE [LARGE SCALE GENOMIC DNA]</scope>
    <source>
        <strain evidence="2">0111107269</strain>
        <tissue evidence="2">Whole body</tissue>
    </source>
</reference>
<gene>
    <name evidence="2" type="ORF">WN48_07542</name>
</gene>
<dbReference type="OrthoDB" id="1658288at2759"/>
<dbReference type="GO" id="GO:0035269">
    <property type="term" value="P:protein O-linked glycosylation via mannose"/>
    <property type="evidence" value="ECO:0007669"/>
    <property type="project" value="TreeGrafter"/>
</dbReference>
<dbReference type="GO" id="GO:0005789">
    <property type="term" value="C:endoplasmic reticulum membrane"/>
    <property type="evidence" value="ECO:0007669"/>
    <property type="project" value="TreeGrafter"/>
</dbReference>
<dbReference type="EMBL" id="KQ759820">
    <property type="protein sequence ID" value="OAD62726.1"/>
    <property type="molecule type" value="Genomic_DNA"/>
</dbReference>
<dbReference type="PANTHER" id="PTHR44216">
    <property type="entry name" value="PROTEIN O-MANNOSYL-TRANSFERASE TMTC2"/>
    <property type="match status" value="1"/>
</dbReference>
<sequence>MQYLAVTGNSVGDGVTRIIGCVCKDCLVGDETLRDACYWFSPGMLEEDEAYGNLGSVLSAQGRVAEAEEAFVQALRYRPNMADVHYNLIFRMEHDRVSHGARGSFTRGGNTVVDGATSDGVSSSCAVQLDSGAKLGADGRVKCRSLQCPSVNQLYFSRAKTLHSVAENIPTATWLRIYPQLDRTENFRQWKLPDVPPGVDLGRCGCLLENAGVHRITTPCKRRTCEIRVPCEPDTRNVSGSGNDRHFRKRKDPRLAGERWIVVATNYSVTLTVVGKGDKRGRCPKVSEVSEV</sequence>
<feature type="repeat" description="TPR" evidence="1">
    <location>
        <begin position="48"/>
        <end position="81"/>
    </location>
</feature>
<dbReference type="Proteomes" id="UP000250275">
    <property type="component" value="Unassembled WGS sequence"/>
</dbReference>
<protein>
    <submittedName>
        <fullName evidence="2">Uncharacterized protein</fullName>
    </submittedName>
</protein>